<feature type="domain" description="AAA+ ATPase" evidence="3">
    <location>
        <begin position="133"/>
        <end position="340"/>
    </location>
</feature>
<feature type="region of interest" description="Disordered" evidence="2">
    <location>
        <begin position="18"/>
        <end position="77"/>
    </location>
</feature>
<dbReference type="GO" id="GO:0006270">
    <property type="term" value="P:DNA replication initiation"/>
    <property type="evidence" value="ECO:0007669"/>
    <property type="project" value="TreeGrafter"/>
</dbReference>
<evidence type="ECO:0000256" key="2">
    <source>
        <dbReference type="SAM" id="MobiDB-lite"/>
    </source>
</evidence>
<accession>A0A7S0T720</accession>
<dbReference type="PANTHER" id="PTHR10763:SF26">
    <property type="entry name" value="CELL DIVISION CONTROL PROTEIN 6 HOMOLOG"/>
    <property type="match status" value="1"/>
</dbReference>
<dbReference type="InterPro" id="IPR027417">
    <property type="entry name" value="P-loop_NTPase"/>
</dbReference>
<dbReference type="GO" id="GO:0003688">
    <property type="term" value="F:DNA replication origin binding"/>
    <property type="evidence" value="ECO:0007669"/>
    <property type="project" value="TreeGrafter"/>
</dbReference>
<dbReference type="InterPro" id="IPR050311">
    <property type="entry name" value="ORC1/CDC6"/>
</dbReference>
<dbReference type="Pfam" id="PF09079">
    <property type="entry name" value="WHD_Cdc6"/>
    <property type="match status" value="1"/>
</dbReference>
<feature type="region of interest" description="Disordered" evidence="2">
    <location>
        <begin position="243"/>
        <end position="262"/>
    </location>
</feature>
<evidence type="ECO:0000259" key="3">
    <source>
        <dbReference type="SMART" id="SM00382"/>
    </source>
</evidence>
<feature type="compositionally biased region" description="Low complexity" evidence="2">
    <location>
        <begin position="31"/>
        <end position="45"/>
    </location>
</feature>
<reference evidence="4" key="1">
    <citation type="submission" date="2021-01" db="EMBL/GenBank/DDBJ databases">
        <authorList>
            <person name="Corre E."/>
            <person name="Pelletier E."/>
            <person name="Niang G."/>
            <person name="Scheremetjew M."/>
            <person name="Finn R."/>
            <person name="Kale V."/>
            <person name="Holt S."/>
            <person name="Cochrane G."/>
            <person name="Meng A."/>
            <person name="Brown T."/>
            <person name="Cohen L."/>
        </authorList>
    </citation>
    <scope>NUCLEOTIDE SEQUENCE</scope>
    <source>
        <strain evidence="4">CCMP3276</strain>
    </source>
</reference>
<protein>
    <recommendedName>
        <fullName evidence="3">AAA+ ATPase domain-containing protein</fullName>
    </recommendedName>
</protein>
<keyword evidence="1" id="KW-0235">DNA replication</keyword>
<dbReference type="Gene3D" id="1.10.8.60">
    <property type="match status" value="1"/>
</dbReference>
<dbReference type="AlphaFoldDB" id="A0A7S0T720"/>
<gene>
    <name evidence="4" type="ORF">EMAD1354_LOCUS1274</name>
</gene>
<dbReference type="InterPro" id="IPR015163">
    <property type="entry name" value="Cdc6_C"/>
</dbReference>
<dbReference type="GO" id="GO:0033314">
    <property type="term" value="P:mitotic DNA replication checkpoint signaling"/>
    <property type="evidence" value="ECO:0007669"/>
    <property type="project" value="TreeGrafter"/>
</dbReference>
<evidence type="ECO:0000256" key="1">
    <source>
        <dbReference type="ARBA" id="ARBA00022705"/>
    </source>
</evidence>
<dbReference type="InterPro" id="IPR003593">
    <property type="entry name" value="AAA+_ATPase"/>
</dbReference>
<evidence type="ECO:0000313" key="4">
    <source>
        <dbReference type="EMBL" id="CAD8725194.1"/>
    </source>
</evidence>
<organism evidence="4">
    <name type="scientific">Erythrolobus madagascarensis</name>
    <dbReference type="NCBI Taxonomy" id="708628"/>
    <lineage>
        <taxon>Eukaryota</taxon>
        <taxon>Rhodophyta</taxon>
        <taxon>Bangiophyceae</taxon>
        <taxon>Porphyridiales</taxon>
        <taxon>Porphyridiaceae</taxon>
        <taxon>Erythrolobus</taxon>
    </lineage>
</organism>
<sequence>MPISTRRSAKNDALALASYARVSKPRRRNSSTKSSALLSSERQQSPRPPPVHQKTVSEVTSVDFSTPSTPRNDKRKVALKHPLLRAAEALSLRWKCSESAESEQVLGRSKELALMRSVLEQWLSGRRDTARLMNGSLYVSGLPGCGKTFAVTSLLRSIERKNRDVITVELNCASLGRAVDKLSHGLLDAVAAALRVSGGVASCETDASESAVRSKLMDLLCEAGKPVIVVLDELDFLLALNSSSPVSSKDCPASSRKKGSAEASSSVSANSLSISRNGMSLLHALFELPNLLHTSLKRCGLSSKSGARLSIVGIANTLDLPDHLHPWLRASGSMPELVPFGPYSANALTEILSQRLWAASKLPHSCPRQNQDHQIDSVAVQLCANSVAAATGDARVALDVLRTACLEAAGARIPKDASAWSDTTGEWGESIIGHVSSILVRRGGSNAAVRAVESLPLQQQLILCCLARALSKRKQSRTSGSSTLLTIGLLHEEVSSTSRTLQLQPVRLSELVEICSTSLVHHSLIEITHRADIRKSPVSLRADLADIQDALKHHKLLSWVAAIPLF</sequence>
<name>A0A7S0T720_9RHOD</name>
<dbReference type="Pfam" id="PF13191">
    <property type="entry name" value="AAA_16"/>
    <property type="match status" value="1"/>
</dbReference>
<feature type="compositionally biased region" description="Polar residues" evidence="2">
    <location>
        <begin position="54"/>
        <end position="70"/>
    </location>
</feature>
<dbReference type="Gene3D" id="3.40.50.300">
    <property type="entry name" value="P-loop containing nucleotide triphosphate hydrolases"/>
    <property type="match status" value="1"/>
</dbReference>
<dbReference type="GO" id="GO:0005634">
    <property type="term" value="C:nucleus"/>
    <property type="evidence" value="ECO:0007669"/>
    <property type="project" value="TreeGrafter"/>
</dbReference>
<dbReference type="InterPro" id="IPR041664">
    <property type="entry name" value="AAA_16"/>
</dbReference>
<proteinExistence type="predicted"/>
<dbReference type="PANTHER" id="PTHR10763">
    <property type="entry name" value="CELL DIVISION CONTROL PROTEIN 6-RELATED"/>
    <property type="match status" value="1"/>
</dbReference>
<dbReference type="EMBL" id="HBFE01001890">
    <property type="protein sequence ID" value="CAD8725194.1"/>
    <property type="molecule type" value="Transcribed_RNA"/>
</dbReference>
<dbReference type="SMART" id="SM00382">
    <property type="entry name" value="AAA"/>
    <property type="match status" value="1"/>
</dbReference>
<dbReference type="SUPFAM" id="SSF52540">
    <property type="entry name" value="P-loop containing nucleoside triphosphate hydrolases"/>
    <property type="match status" value="1"/>
</dbReference>